<proteinExistence type="predicted"/>
<dbReference type="GO" id="GO:0030153">
    <property type="term" value="P:bacteriocin immunity"/>
    <property type="evidence" value="ECO:0007669"/>
    <property type="project" value="InterPro"/>
</dbReference>
<dbReference type="InterPro" id="IPR009589">
    <property type="entry name" value="PH_YyaB-like"/>
</dbReference>
<accession>A0A432VTS6</accession>
<dbReference type="AlphaFoldDB" id="A0A432VTS6"/>
<protein>
    <recommendedName>
        <fullName evidence="2">Uncharacterized protein YyaB-like PH domain-containing protein</fullName>
    </recommendedName>
</protein>
<sequence>MERVYTSKIDTWFALVLVAVVSVFFIVFVSVLMSGKTSAILLAIPALIVGAGFPLWLMKSTNYTLSDKTLLVRCGPFKWRVPMNEIKTVTPTSNPLSSPALSLDRLQINYGRWGSIMISPKDKEAFIQDLEKRCGKSLTITEESR</sequence>
<evidence type="ECO:0000259" key="2">
    <source>
        <dbReference type="Pfam" id="PF06713"/>
    </source>
</evidence>
<evidence type="ECO:0000256" key="1">
    <source>
        <dbReference type="SAM" id="Phobius"/>
    </source>
</evidence>
<feature type="domain" description="Uncharacterized protein YyaB-like PH" evidence="2">
    <location>
        <begin position="61"/>
        <end position="134"/>
    </location>
</feature>
<keyword evidence="4" id="KW-1185">Reference proteome</keyword>
<reference evidence="3 4" key="1">
    <citation type="journal article" date="2011" name="Front. Microbiol.">
        <title>Genomic signatures of strain selection and enhancement in Bacillus atrophaeus var. globigii, a historical biowarfare simulant.</title>
        <authorList>
            <person name="Gibbons H.S."/>
            <person name="Broomall S.M."/>
            <person name="McNew L.A."/>
            <person name="Daligault H."/>
            <person name="Chapman C."/>
            <person name="Bruce D."/>
            <person name="Karavis M."/>
            <person name="Krepps M."/>
            <person name="McGregor P.A."/>
            <person name="Hong C."/>
            <person name="Park K.H."/>
            <person name="Akmal A."/>
            <person name="Feldman A."/>
            <person name="Lin J.S."/>
            <person name="Chang W.E."/>
            <person name="Higgs B.W."/>
            <person name="Demirev P."/>
            <person name="Lindquist J."/>
            <person name="Liem A."/>
            <person name="Fochler E."/>
            <person name="Read T.D."/>
            <person name="Tapia R."/>
            <person name="Johnson S."/>
            <person name="Bishop-Lilly K.A."/>
            <person name="Detter C."/>
            <person name="Han C."/>
            <person name="Sozhamannan S."/>
            <person name="Rosenzweig C.N."/>
            <person name="Skowronski E.W."/>
        </authorList>
    </citation>
    <scope>NUCLEOTIDE SEQUENCE [LARGE SCALE GENOMIC DNA]</scope>
    <source>
        <strain evidence="3 4">AK5</strain>
    </source>
</reference>
<name>A0A432VTS6_9GAMM</name>
<evidence type="ECO:0000313" key="4">
    <source>
        <dbReference type="Proteomes" id="UP000288212"/>
    </source>
</evidence>
<organism evidence="3 4">
    <name type="scientific">Aliidiomarina haloalkalitolerans</name>
    <dbReference type="NCBI Taxonomy" id="859059"/>
    <lineage>
        <taxon>Bacteria</taxon>
        <taxon>Pseudomonadati</taxon>
        <taxon>Pseudomonadota</taxon>
        <taxon>Gammaproteobacteria</taxon>
        <taxon>Alteromonadales</taxon>
        <taxon>Idiomarinaceae</taxon>
        <taxon>Aliidiomarina</taxon>
    </lineage>
</organism>
<keyword evidence="1" id="KW-0812">Transmembrane</keyword>
<dbReference type="OrthoDB" id="6658731at2"/>
<keyword evidence="1" id="KW-1133">Transmembrane helix</keyword>
<dbReference type="Pfam" id="PF06713">
    <property type="entry name" value="bPH_4"/>
    <property type="match status" value="1"/>
</dbReference>
<comment type="caution">
    <text evidence="3">The sequence shown here is derived from an EMBL/GenBank/DDBJ whole genome shotgun (WGS) entry which is preliminary data.</text>
</comment>
<dbReference type="EMBL" id="PIPI01000004">
    <property type="protein sequence ID" value="RUO19892.1"/>
    <property type="molecule type" value="Genomic_DNA"/>
</dbReference>
<evidence type="ECO:0000313" key="3">
    <source>
        <dbReference type="EMBL" id="RUO19892.1"/>
    </source>
</evidence>
<dbReference type="Proteomes" id="UP000288212">
    <property type="component" value="Unassembled WGS sequence"/>
</dbReference>
<gene>
    <name evidence="3" type="ORF">CWE06_07620</name>
</gene>
<feature type="transmembrane region" description="Helical" evidence="1">
    <location>
        <begin position="39"/>
        <end position="58"/>
    </location>
</feature>
<feature type="transmembrane region" description="Helical" evidence="1">
    <location>
        <begin position="12"/>
        <end position="33"/>
    </location>
</feature>
<dbReference type="RefSeq" id="WP_126792769.1">
    <property type="nucleotide sequence ID" value="NZ_PIPI01000004.1"/>
</dbReference>
<keyword evidence="1" id="KW-0472">Membrane</keyword>